<evidence type="ECO:0000256" key="3">
    <source>
        <dbReference type="ARBA" id="ARBA00023239"/>
    </source>
</evidence>
<sequence>MTDRSFPATGRPAADVLADLVGKQARDARWAEGRTFGLVFDGGDEVRAVADEAARLYLHESALNTQAFPSLGAIQSELCGWVSGLFHGPEAAGFLTSGGTESILLAVKAARERALDERGVTRPEVVLANSAHAAFHKGAHLFGLAVRSVPVTDDLTADVDAMAAEVGPNTALVVASAVDYPTGLVDPVPEIAALAASVGASCHVDACMGGFVLPFAEMEGRAAPAWDFRSEGVTTISADIHKLGYAPKGVSVLLHASRELRRHQTFVFDDWLGGLYATPNLQGTRAGLPMAAAWAVISHLGTDGYRHLVRATLDAADRIRDGVRAIDGLVLRGDPAHQVLAITSDEPGLDVFAVGDGLAARGWYIDRQYPPDSLHLTVSNGNLPVVDEFLGDLAASVLEARGAAPGGSGQYATID</sequence>
<dbReference type="SUPFAM" id="SSF53383">
    <property type="entry name" value="PLP-dependent transferases"/>
    <property type="match status" value="1"/>
</dbReference>
<organism evidence="5">
    <name type="scientific">marine metagenome</name>
    <dbReference type="NCBI Taxonomy" id="408172"/>
    <lineage>
        <taxon>unclassified sequences</taxon>
        <taxon>metagenomes</taxon>
        <taxon>ecological metagenomes</taxon>
    </lineage>
</organism>
<comment type="similarity">
    <text evidence="4">Belongs to the group II decarboxylase family. Sphingosine-1-phosphate lyase subfamily.</text>
</comment>
<evidence type="ECO:0000256" key="1">
    <source>
        <dbReference type="ARBA" id="ARBA00001933"/>
    </source>
</evidence>
<dbReference type="AlphaFoldDB" id="A0A381YI38"/>
<name>A0A381YI38_9ZZZZ</name>
<accession>A0A381YI38</accession>
<dbReference type="EMBL" id="UINC01018290">
    <property type="protein sequence ID" value="SVA76699.1"/>
    <property type="molecule type" value="Genomic_DNA"/>
</dbReference>
<dbReference type="InterPro" id="IPR015422">
    <property type="entry name" value="PyrdxlP-dep_Trfase_small"/>
</dbReference>
<evidence type="ECO:0008006" key="6">
    <source>
        <dbReference type="Google" id="ProtNLM"/>
    </source>
</evidence>
<dbReference type="PANTHER" id="PTHR42735">
    <property type="match status" value="1"/>
</dbReference>
<protein>
    <recommendedName>
        <fullName evidence="6">Aspartate aminotransferase family protein</fullName>
    </recommendedName>
</protein>
<dbReference type="GO" id="GO:0019752">
    <property type="term" value="P:carboxylic acid metabolic process"/>
    <property type="evidence" value="ECO:0007669"/>
    <property type="project" value="InterPro"/>
</dbReference>
<dbReference type="Pfam" id="PF00282">
    <property type="entry name" value="Pyridoxal_deC"/>
    <property type="match status" value="1"/>
</dbReference>
<comment type="cofactor">
    <cofactor evidence="1">
        <name>pyridoxal 5'-phosphate</name>
        <dbReference type="ChEBI" id="CHEBI:597326"/>
    </cofactor>
</comment>
<evidence type="ECO:0000256" key="4">
    <source>
        <dbReference type="ARBA" id="ARBA00038302"/>
    </source>
</evidence>
<gene>
    <name evidence="5" type="ORF">METZ01_LOCUS129553</name>
</gene>
<reference evidence="5" key="1">
    <citation type="submission" date="2018-05" db="EMBL/GenBank/DDBJ databases">
        <authorList>
            <person name="Lanie J.A."/>
            <person name="Ng W.-L."/>
            <person name="Kazmierczak K.M."/>
            <person name="Andrzejewski T.M."/>
            <person name="Davidsen T.M."/>
            <person name="Wayne K.J."/>
            <person name="Tettelin H."/>
            <person name="Glass J.I."/>
            <person name="Rusch D."/>
            <person name="Podicherti R."/>
            <person name="Tsui H.-C.T."/>
            <person name="Winkler M.E."/>
        </authorList>
    </citation>
    <scope>NUCLEOTIDE SEQUENCE</scope>
</reference>
<dbReference type="Gene3D" id="3.90.1150.10">
    <property type="entry name" value="Aspartate Aminotransferase, domain 1"/>
    <property type="match status" value="1"/>
</dbReference>
<dbReference type="PANTHER" id="PTHR42735:SF6">
    <property type="entry name" value="SPHINGOSINE-1-PHOSPHATE LYASE 1"/>
    <property type="match status" value="1"/>
</dbReference>
<dbReference type="InterPro" id="IPR002129">
    <property type="entry name" value="PyrdxlP-dep_de-COase"/>
</dbReference>
<dbReference type="InterPro" id="IPR050477">
    <property type="entry name" value="GrpII_AminoAcid_Decarb"/>
</dbReference>
<dbReference type="InterPro" id="IPR015424">
    <property type="entry name" value="PyrdxlP-dep_Trfase"/>
</dbReference>
<keyword evidence="3" id="KW-0456">Lyase</keyword>
<dbReference type="GO" id="GO:0016830">
    <property type="term" value="F:carbon-carbon lyase activity"/>
    <property type="evidence" value="ECO:0007669"/>
    <property type="project" value="InterPro"/>
</dbReference>
<dbReference type="GO" id="GO:0030170">
    <property type="term" value="F:pyridoxal phosphate binding"/>
    <property type="evidence" value="ECO:0007669"/>
    <property type="project" value="InterPro"/>
</dbReference>
<evidence type="ECO:0000256" key="2">
    <source>
        <dbReference type="ARBA" id="ARBA00022898"/>
    </source>
</evidence>
<evidence type="ECO:0000313" key="5">
    <source>
        <dbReference type="EMBL" id="SVA76699.1"/>
    </source>
</evidence>
<dbReference type="Gene3D" id="3.40.640.10">
    <property type="entry name" value="Type I PLP-dependent aspartate aminotransferase-like (Major domain)"/>
    <property type="match status" value="1"/>
</dbReference>
<proteinExistence type="inferred from homology"/>
<dbReference type="InterPro" id="IPR015421">
    <property type="entry name" value="PyrdxlP-dep_Trfase_major"/>
</dbReference>
<keyword evidence="2" id="KW-0663">Pyridoxal phosphate</keyword>